<dbReference type="NCBIfam" id="TIGR01893">
    <property type="entry name" value="aa-his-dipept"/>
    <property type="match status" value="1"/>
</dbReference>
<evidence type="ECO:0000256" key="17">
    <source>
        <dbReference type="ARBA" id="ARBA00078074"/>
    </source>
</evidence>
<dbReference type="SUPFAM" id="SSF55031">
    <property type="entry name" value="Bacterial exopeptidase dimerisation domain"/>
    <property type="match status" value="1"/>
</dbReference>
<comment type="catalytic activity">
    <reaction evidence="9">
        <text>Hydrolysis of dipeptides, preferentially hydrophobic dipeptides including prolyl amino acids.</text>
        <dbReference type="EC" id="3.4.13.18"/>
    </reaction>
</comment>
<proteinExistence type="inferred from homology"/>
<evidence type="ECO:0000256" key="6">
    <source>
        <dbReference type="ARBA" id="ARBA00022833"/>
    </source>
</evidence>
<dbReference type="Proteomes" id="UP000434036">
    <property type="component" value="Unassembled WGS sequence"/>
</dbReference>
<dbReference type="InterPro" id="IPR036264">
    <property type="entry name" value="Bact_exopeptidase_dim_dom"/>
</dbReference>
<dbReference type="EMBL" id="WUUQ01000001">
    <property type="protein sequence ID" value="MXQ72477.1"/>
    <property type="molecule type" value="Genomic_DNA"/>
</dbReference>
<dbReference type="InterPro" id="IPR001160">
    <property type="entry name" value="Peptidase_M20C"/>
</dbReference>
<evidence type="ECO:0000256" key="11">
    <source>
        <dbReference type="ARBA" id="ARBA00044252"/>
    </source>
</evidence>
<dbReference type="RefSeq" id="WP_160623973.1">
    <property type="nucleotide sequence ID" value="NZ_WUUQ01000001.1"/>
</dbReference>
<dbReference type="InterPro" id="IPR002933">
    <property type="entry name" value="Peptidase_M20"/>
</dbReference>
<evidence type="ECO:0000256" key="3">
    <source>
        <dbReference type="ARBA" id="ARBA00022670"/>
    </source>
</evidence>
<dbReference type="SUPFAM" id="SSF53187">
    <property type="entry name" value="Zn-dependent exopeptidases"/>
    <property type="match status" value="1"/>
</dbReference>
<dbReference type="AlphaFoldDB" id="A0A6N8U9G2"/>
<keyword evidence="8" id="KW-0170">Cobalt</keyword>
<evidence type="ECO:0000256" key="4">
    <source>
        <dbReference type="ARBA" id="ARBA00022723"/>
    </source>
</evidence>
<dbReference type="PANTHER" id="PTHR43501">
    <property type="entry name" value="CYTOSOL NON-SPECIFIC DIPEPTIDASE"/>
    <property type="match status" value="1"/>
</dbReference>
<keyword evidence="7" id="KW-0482">Metalloprotease</keyword>
<comment type="caution">
    <text evidence="19">The sequence shown here is derived from an EMBL/GenBank/DDBJ whole genome shotgun (WGS) entry which is preliminary data.</text>
</comment>
<dbReference type="InterPro" id="IPR011650">
    <property type="entry name" value="Peptidase_M20_dimer"/>
</dbReference>
<evidence type="ECO:0000313" key="19">
    <source>
        <dbReference type="EMBL" id="MXQ72477.1"/>
    </source>
</evidence>
<sequence length="477" mass="52587">MSVLDQNKPYQKYFEELTKIPHGSGNEKAISDFLVNFAKELNLEVVQDEANNVIVYKEASKGYEDHPSVMLQAHIDMVNEKNGDSDHDFDKDPLDIYIEDGYLKARGTTLGGDDGAGVAYIMAVLADESLEHPRLNALFTTGEEATMIGAFTVDPKLLDARRLINIDGEEEDVSNTASAGGIDVLFHRAVNWTKNDTDCYELKVSGLSGGHSGGEIHKEKGNANKIAARILHNLAKDGTITLCEISGGLKVNAIPREAKAVFAATAGEAKVKETAQRVIDEIKKELEYTDSGLCVEIKAVDKAAEAMDQKTSDAIVDLMYLMPTGLRHKSDHLDGLTVASENIGVVTTGKAGFDLAISIRGALDSYVQDMTDELKTLGSLLGFTCKDDNWYPCWDYMDVSPLRDTMNEVYREVHGKDLILEAIHGGLECGIFKEKMHDLDIVTMGPNLYDVHTPDEKLNMESFDRTYTFLCKFLSRL</sequence>
<evidence type="ECO:0000256" key="8">
    <source>
        <dbReference type="ARBA" id="ARBA00023285"/>
    </source>
</evidence>
<evidence type="ECO:0000256" key="5">
    <source>
        <dbReference type="ARBA" id="ARBA00022801"/>
    </source>
</evidence>
<keyword evidence="20" id="KW-1185">Reference proteome</keyword>
<feature type="domain" description="Peptidase M20 dimerisation" evidence="18">
    <location>
        <begin position="205"/>
        <end position="287"/>
    </location>
</feature>
<evidence type="ECO:0000256" key="7">
    <source>
        <dbReference type="ARBA" id="ARBA00023049"/>
    </source>
</evidence>
<evidence type="ECO:0000256" key="16">
    <source>
        <dbReference type="ARBA" id="ARBA00077688"/>
    </source>
</evidence>
<evidence type="ECO:0000259" key="18">
    <source>
        <dbReference type="Pfam" id="PF07687"/>
    </source>
</evidence>
<evidence type="ECO:0000256" key="9">
    <source>
        <dbReference type="ARBA" id="ARBA00036421"/>
    </source>
</evidence>
<dbReference type="GO" id="GO:0046872">
    <property type="term" value="F:metal ion binding"/>
    <property type="evidence" value="ECO:0007669"/>
    <property type="project" value="UniProtKB-KW"/>
</dbReference>
<dbReference type="PRINTS" id="PR00934">
    <property type="entry name" value="XHISDIPTASE"/>
</dbReference>
<keyword evidence="5 19" id="KW-0378">Hydrolase</keyword>
<dbReference type="PIRSF" id="PIRSF016599">
    <property type="entry name" value="Xaa-His_dipept"/>
    <property type="match status" value="1"/>
</dbReference>
<keyword evidence="6" id="KW-0862">Zinc</keyword>
<dbReference type="PANTHER" id="PTHR43501:SF1">
    <property type="entry name" value="CYTOSOL NON-SPECIFIC DIPEPTIDASE"/>
    <property type="match status" value="1"/>
</dbReference>
<keyword evidence="4" id="KW-0479">Metal-binding</keyword>
<dbReference type="Gene3D" id="3.40.630.10">
    <property type="entry name" value="Zn peptidases"/>
    <property type="match status" value="2"/>
</dbReference>
<accession>A0A6N8U9G2</accession>
<organism evidence="19 20">
    <name type="scientific">Copranaerobaculum intestinale</name>
    <dbReference type="NCBI Taxonomy" id="2692629"/>
    <lineage>
        <taxon>Bacteria</taxon>
        <taxon>Bacillati</taxon>
        <taxon>Bacillota</taxon>
        <taxon>Erysipelotrichia</taxon>
        <taxon>Erysipelotrichales</taxon>
        <taxon>Erysipelotrichaceae</taxon>
        <taxon>Copranaerobaculum</taxon>
    </lineage>
</organism>
<gene>
    <name evidence="19" type="primary">pepD</name>
    <name evidence="19" type="ORF">GSF08_00785</name>
</gene>
<evidence type="ECO:0000256" key="2">
    <source>
        <dbReference type="ARBA" id="ARBA00001947"/>
    </source>
</evidence>
<evidence type="ECO:0000256" key="1">
    <source>
        <dbReference type="ARBA" id="ARBA00001941"/>
    </source>
</evidence>
<evidence type="ECO:0000256" key="15">
    <source>
        <dbReference type="ARBA" id="ARBA00076004"/>
    </source>
</evidence>
<reference evidence="19 20" key="1">
    <citation type="submission" date="2019-12" db="EMBL/GenBank/DDBJ databases">
        <authorList>
            <person name="Yang R."/>
        </authorList>
    </citation>
    <scope>NUCLEOTIDE SEQUENCE [LARGE SCALE GENOMIC DNA]</scope>
    <source>
        <strain evidence="19 20">DONG20-135</strain>
    </source>
</reference>
<dbReference type="GO" id="GO:0005829">
    <property type="term" value="C:cytosol"/>
    <property type="evidence" value="ECO:0007669"/>
    <property type="project" value="TreeGrafter"/>
</dbReference>
<comment type="cofactor">
    <cofactor evidence="2">
        <name>Zn(2+)</name>
        <dbReference type="ChEBI" id="CHEBI:29105"/>
    </cofactor>
</comment>
<dbReference type="EC" id="3.4.13.18" evidence="10"/>
<evidence type="ECO:0000256" key="14">
    <source>
        <dbReference type="ARBA" id="ARBA00075285"/>
    </source>
</evidence>
<evidence type="ECO:0000313" key="20">
    <source>
        <dbReference type="Proteomes" id="UP000434036"/>
    </source>
</evidence>
<keyword evidence="3" id="KW-0645">Protease</keyword>
<protein>
    <recommendedName>
        <fullName evidence="13">Cytosol non-specific dipeptidase</fullName>
        <ecNumber evidence="10">3.4.13.18</ecNumber>
    </recommendedName>
    <alternativeName>
        <fullName evidence="16">Aminoacyl-histidine dipeptidase</fullName>
    </alternativeName>
    <alternativeName>
        <fullName evidence="15">Beta-alanyl-histidine dipeptidase</fullName>
    </alternativeName>
    <alternativeName>
        <fullName evidence="14">Carnosinase</fullName>
    </alternativeName>
    <alternativeName>
        <fullName evidence="11">Peptidase D</fullName>
    </alternativeName>
    <alternativeName>
        <fullName evidence="17">Xaa-His dipeptidase</fullName>
    </alternativeName>
</protein>
<dbReference type="Pfam" id="PF01546">
    <property type="entry name" value="Peptidase_M20"/>
    <property type="match status" value="1"/>
</dbReference>
<dbReference type="Pfam" id="PF07687">
    <property type="entry name" value="M20_dimer"/>
    <property type="match status" value="1"/>
</dbReference>
<comment type="cofactor">
    <cofactor evidence="1">
        <name>Co(2+)</name>
        <dbReference type="ChEBI" id="CHEBI:48828"/>
    </cofactor>
</comment>
<dbReference type="FunFam" id="3.40.630.10:FF:000018">
    <property type="entry name" value="Aminoacyl-histidine dipeptidase PepD"/>
    <property type="match status" value="1"/>
</dbReference>
<dbReference type="GO" id="GO:0070573">
    <property type="term" value="F:metallodipeptidase activity"/>
    <property type="evidence" value="ECO:0007669"/>
    <property type="project" value="TreeGrafter"/>
</dbReference>
<evidence type="ECO:0000256" key="12">
    <source>
        <dbReference type="ARBA" id="ARBA00061423"/>
    </source>
</evidence>
<evidence type="ECO:0000256" key="10">
    <source>
        <dbReference type="ARBA" id="ARBA00038976"/>
    </source>
</evidence>
<name>A0A6N8U9G2_9FIRM</name>
<dbReference type="FunFam" id="3.40.630.10:FF:000015">
    <property type="entry name" value="Aminoacyl-histidine dipeptidase PepD"/>
    <property type="match status" value="1"/>
</dbReference>
<reference evidence="19 20" key="2">
    <citation type="submission" date="2020-01" db="EMBL/GenBank/DDBJ databases">
        <title>Clostridiaceae sp. nov. isolated from the gut of human by culturomics.</title>
        <authorList>
            <person name="Chang Y."/>
        </authorList>
    </citation>
    <scope>NUCLEOTIDE SEQUENCE [LARGE SCALE GENOMIC DNA]</scope>
    <source>
        <strain evidence="19 20">DONG20-135</strain>
    </source>
</reference>
<comment type="similarity">
    <text evidence="12">Belongs to the peptidase M20C family.</text>
</comment>
<dbReference type="GO" id="GO:0006508">
    <property type="term" value="P:proteolysis"/>
    <property type="evidence" value="ECO:0007669"/>
    <property type="project" value="UniProtKB-KW"/>
</dbReference>
<keyword evidence="19" id="KW-0224">Dipeptidase</keyword>
<evidence type="ECO:0000256" key="13">
    <source>
        <dbReference type="ARBA" id="ARBA00071271"/>
    </source>
</evidence>